<evidence type="ECO:0000259" key="6">
    <source>
        <dbReference type="SMART" id="SM00014"/>
    </source>
</evidence>
<name>D0NJD1_PHYIT</name>
<evidence type="ECO:0000313" key="8">
    <source>
        <dbReference type="Proteomes" id="UP000006643"/>
    </source>
</evidence>
<dbReference type="SMART" id="SM00014">
    <property type="entry name" value="acidPPc"/>
    <property type="match status" value="1"/>
</dbReference>
<dbReference type="InterPro" id="IPR000326">
    <property type="entry name" value="PAP2/HPO"/>
</dbReference>
<dbReference type="OMA" id="YASTIMI"/>
<dbReference type="AlphaFoldDB" id="D0NJD1"/>
<dbReference type="STRING" id="403677.D0NJD1"/>
<dbReference type="GO" id="GO:0008195">
    <property type="term" value="F:phosphatidate phosphatase activity"/>
    <property type="evidence" value="ECO:0007669"/>
    <property type="project" value="TreeGrafter"/>
</dbReference>
<gene>
    <name evidence="7" type="ORF">PITG_12232</name>
</gene>
<comment type="subcellular location">
    <subcellularLocation>
        <location evidence="1">Membrane</location>
        <topology evidence="1">Multi-pass membrane protein</topology>
    </subcellularLocation>
</comment>
<proteinExistence type="inferred from homology"/>
<reference evidence="8" key="1">
    <citation type="journal article" date="2009" name="Nature">
        <title>Genome sequence and analysis of the Irish potato famine pathogen Phytophthora infestans.</title>
        <authorList>
            <consortium name="The Broad Institute Genome Sequencing Platform"/>
            <person name="Haas B.J."/>
            <person name="Kamoun S."/>
            <person name="Zody M.C."/>
            <person name="Jiang R.H."/>
            <person name="Handsaker R.E."/>
            <person name="Cano L.M."/>
            <person name="Grabherr M."/>
            <person name="Kodira C.D."/>
            <person name="Raffaele S."/>
            <person name="Torto-Alalibo T."/>
            <person name="Bozkurt T.O."/>
            <person name="Ah-Fong A.M."/>
            <person name="Alvarado L."/>
            <person name="Anderson V.L."/>
            <person name="Armstrong M.R."/>
            <person name="Avrova A."/>
            <person name="Baxter L."/>
            <person name="Beynon J."/>
            <person name="Boevink P.C."/>
            <person name="Bollmann S.R."/>
            <person name="Bos J.I."/>
            <person name="Bulone V."/>
            <person name="Cai G."/>
            <person name="Cakir C."/>
            <person name="Carrington J.C."/>
            <person name="Chawner M."/>
            <person name="Conti L."/>
            <person name="Costanzo S."/>
            <person name="Ewan R."/>
            <person name="Fahlgren N."/>
            <person name="Fischbach M.A."/>
            <person name="Fugelstad J."/>
            <person name="Gilroy E.M."/>
            <person name="Gnerre S."/>
            <person name="Green P.J."/>
            <person name="Grenville-Briggs L.J."/>
            <person name="Griffith J."/>
            <person name="Grunwald N.J."/>
            <person name="Horn K."/>
            <person name="Horner N.R."/>
            <person name="Hu C.H."/>
            <person name="Huitema E."/>
            <person name="Jeong D.H."/>
            <person name="Jones A.M."/>
            <person name="Jones J.D."/>
            <person name="Jones R.W."/>
            <person name="Karlsson E.K."/>
            <person name="Kunjeti S.G."/>
            <person name="Lamour K."/>
            <person name="Liu Z."/>
            <person name="Ma L."/>
            <person name="Maclean D."/>
            <person name="Chibucos M.C."/>
            <person name="McDonald H."/>
            <person name="McWalters J."/>
            <person name="Meijer H.J."/>
            <person name="Morgan W."/>
            <person name="Morris P.F."/>
            <person name="Munro C.A."/>
            <person name="O'Neill K."/>
            <person name="Ospina-Giraldo M."/>
            <person name="Pinzon A."/>
            <person name="Pritchard L."/>
            <person name="Ramsahoye B."/>
            <person name="Ren Q."/>
            <person name="Restrepo S."/>
            <person name="Roy S."/>
            <person name="Sadanandom A."/>
            <person name="Savidor A."/>
            <person name="Schornack S."/>
            <person name="Schwartz D.C."/>
            <person name="Schumann U.D."/>
            <person name="Schwessinger B."/>
            <person name="Seyer L."/>
            <person name="Sharpe T."/>
            <person name="Silvar C."/>
            <person name="Song J."/>
            <person name="Studholme D.J."/>
            <person name="Sykes S."/>
            <person name="Thines M."/>
            <person name="van de Vondervoort P.J."/>
            <person name="Phuntumart V."/>
            <person name="Wawra S."/>
            <person name="Weide R."/>
            <person name="Win J."/>
            <person name="Young C."/>
            <person name="Zhou S."/>
            <person name="Fry W."/>
            <person name="Meyers B.C."/>
            <person name="van West P."/>
            <person name="Ristaino J."/>
            <person name="Govers F."/>
            <person name="Birch P.R."/>
            <person name="Whisson S.C."/>
            <person name="Judelson H.S."/>
            <person name="Nusbaum C."/>
        </authorList>
    </citation>
    <scope>NUCLEOTIDE SEQUENCE [LARGE SCALE GENOMIC DNA]</scope>
    <source>
        <strain evidence="8">T30-4</strain>
    </source>
</reference>
<dbReference type="GO" id="GO:0016020">
    <property type="term" value="C:membrane"/>
    <property type="evidence" value="ECO:0007669"/>
    <property type="project" value="UniProtKB-SubCell"/>
</dbReference>
<comment type="similarity">
    <text evidence="2">Belongs to the PA-phosphatase related phosphoesterase family.</text>
</comment>
<evidence type="ECO:0000256" key="3">
    <source>
        <dbReference type="ARBA" id="ARBA00022692"/>
    </source>
</evidence>
<keyword evidence="8" id="KW-1185">Reference proteome</keyword>
<accession>D0NJD1</accession>
<dbReference type="VEuPathDB" id="FungiDB:PITG_12232"/>
<dbReference type="OrthoDB" id="10030083at2759"/>
<feature type="domain" description="Phosphatidic acid phosphatase type 2/haloperoxidase" evidence="6">
    <location>
        <begin position="23"/>
        <end position="156"/>
    </location>
</feature>
<keyword evidence="4" id="KW-1133">Transmembrane helix</keyword>
<dbReference type="Proteomes" id="UP000006643">
    <property type="component" value="Unassembled WGS sequence"/>
</dbReference>
<dbReference type="EMBL" id="DS028141">
    <property type="protein sequence ID" value="EEY59649.1"/>
    <property type="molecule type" value="Genomic_DNA"/>
</dbReference>
<dbReference type="HOGENOM" id="CLU_045768_0_0_1"/>
<evidence type="ECO:0000256" key="1">
    <source>
        <dbReference type="ARBA" id="ARBA00004141"/>
    </source>
</evidence>
<dbReference type="PANTHER" id="PTHR10165:SF35">
    <property type="entry name" value="RE23632P"/>
    <property type="match status" value="1"/>
</dbReference>
<keyword evidence="5" id="KW-0472">Membrane</keyword>
<dbReference type="eggNOG" id="KOG3030">
    <property type="taxonomic scope" value="Eukaryota"/>
</dbReference>
<dbReference type="Pfam" id="PF01569">
    <property type="entry name" value="PAP2"/>
    <property type="match status" value="1"/>
</dbReference>
<evidence type="ECO:0000256" key="2">
    <source>
        <dbReference type="ARBA" id="ARBA00008816"/>
    </source>
</evidence>
<evidence type="ECO:0000256" key="5">
    <source>
        <dbReference type="ARBA" id="ARBA00023136"/>
    </source>
</evidence>
<dbReference type="PANTHER" id="PTHR10165">
    <property type="entry name" value="LIPID PHOSPHATE PHOSPHATASE"/>
    <property type="match status" value="1"/>
</dbReference>
<dbReference type="GeneID" id="9473231"/>
<dbReference type="KEGG" id="pif:PITG_12232"/>
<dbReference type="Gene3D" id="1.20.144.10">
    <property type="entry name" value="Phosphatidic acid phosphatase type 2/haloperoxidase"/>
    <property type="match status" value="1"/>
</dbReference>
<dbReference type="GO" id="GO:0006644">
    <property type="term" value="P:phospholipid metabolic process"/>
    <property type="evidence" value="ECO:0007669"/>
    <property type="project" value="InterPro"/>
</dbReference>
<protein>
    <submittedName>
        <fullName evidence="7">Phosphatidic acid phosphatase, putative</fullName>
    </submittedName>
</protein>
<evidence type="ECO:0000313" key="7">
    <source>
        <dbReference type="EMBL" id="EEY59649.1"/>
    </source>
</evidence>
<dbReference type="SUPFAM" id="SSF48317">
    <property type="entry name" value="Acid phosphatase/Vanadium-dependent haloperoxidase"/>
    <property type="match status" value="1"/>
</dbReference>
<dbReference type="RefSeq" id="XP_002900842.1">
    <property type="nucleotide sequence ID" value="XM_002900796.1"/>
</dbReference>
<dbReference type="InterPro" id="IPR036938">
    <property type="entry name" value="PAP2/HPO_sf"/>
</dbReference>
<evidence type="ECO:0000256" key="4">
    <source>
        <dbReference type="ARBA" id="ARBA00022989"/>
    </source>
</evidence>
<organism evidence="7 8">
    <name type="scientific">Phytophthora infestans (strain T30-4)</name>
    <name type="common">Potato late blight agent</name>
    <dbReference type="NCBI Taxonomy" id="403677"/>
    <lineage>
        <taxon>Eukaryota</taxon>
        <taxon>Sar</taxon>
        <taxon>Stramenopiles</taxon>
        <taxon>Oomycota</taxon>
        <taxon>Peronosporomycetes</taxon>
        <taxon>Peronosporales</taxon>
        <taxon>Peronosporaceae</taxon>
        <taxon>Phytophthora</taxon>
    </lineage>
</organism>
<sequence>MYMLIIISLAIAIAINVSINYVLPILGQAITLSTFLVNFTKNMTGRFRPCFYEMCGWNYDVVWDSVTDLCSDSDDDDEGRKSFPSGHSPFAWSVMGVLTSRSILQEGVRTLKLFFSFLPCLGAAWVAITRSTDNRHHYSDIVAGSVVGAAAACLAYNHNYGSIYSWEMAGLPWETIHERRKVRCRLQL</sequence>
<dbReference type="InterPro" id="IPR043216">
    <property type="entry name" value="PAP-like"/>
</dbReference>
<keyword evidence="3" id="KW-0812">Transmembrane</keyword>
<dbReference type="GO" id="GO:0046839">
    <property type="term" value="P:phospholipid dephosphorylation"/>
    <property type="evidence" value="ECO:0007669"/>
    <property type="project" value="TreeGrafter"/>
</dbReference>
<dbReference type="InParanoid" id="D0NJD1"/>